<comment type="caution">
    <text evidence="10">The sequence shown here is derived from an EMBL/GenBank/DDBJ whole genome shotgun (WGS) entry which is preliminary data.</text>
</comment>
<evidence type="ECO:0000256" key="2">
    <source>
        <dbReference type="ARBA" id="ARBA00004236"/>
    </source>
</evidence>
<dbReference type="EMBL" id="JADQDP010000001">
    <property type="protein sequence ID" value="MBF9140110.1"/>
    <property type="molecule type" value="Genomic_DNA"/>
</dbReference>
<sequence>MENIQEYIESGILEQYALGELSPAEQAAVEAMAARHPAVGEELAQVQQALGIYAEAHAITPPAGLRERVLGNVMTQIAAPATTATPNSSLRADVDAVAQGPRATAAQPTPGEAVVRPFTPAAEAPAPARSMWAMAASVALLLSLGVNALLYSRWKDASSELVALQSEQARFATTTQVVQRQLGELKQENQVLRSDEFKAVALAGTKTAPSAHARVLFNPATHKVFVDVRSLPALPAGKQYQLWALDKGKPIDAGVLTAATATGQGLQSMKDIASAQTFAMTVEPEGGSVNPTLSTMTVVGNI</sequence>
<evidence type="ECO:0000256" key="4">
    <source>
        <dbReference type="ARBA" id="ARBA00022692"/>
    </source>
</evidence>
<evidence type="ECO:0000256" key="3">
    <source>
        <dbReference type="ARBA" id="ARBA00022475"/>
    </source>
</evidence>
<dbReference type="Pfam" id="PF10099">
    <property type="entry name" value="RskA_C"/>
    <property type="match status" value="1"/>
</dbReference>
<dbReference type="Proteomes" id="UP000645610">
    <property type="component" value="Unassembled WGS sequence"/>
</dbReference>
<dbReference type="GO" id="GO:0005886">
    <property type="term" value="C:plasma membrane"/>
    <property type="evidence" value="ECO:0007669"/>
    <property type="project" value="UniProtKB-SubCell"/>
</dbReference>
<organism evidence="10 11">
    <name type="scientific">Hymenobacter properus</name>
    <dbReference type="NCBI Taxonomy" id="2791026"/>
    <lineage>
        <taxon>Bacteria</taxon>
        <taxon>Pseudomonadati</taxon>
        <taxon>Bacteroidota</taxon>
        <taxon>Cytophagia</taxon>
        <taxon>Cytophagales</taxon>
        <taxon>Hymenobacteraceae</taxon>
        <taxon>Hymenobacter</taxon>
    </lineage>
</organism>
<gene>
    <name evidence="10" type="ORF">I2I01_00590</name>
</gene>
<proteinExistence type="predicted"/>
<evidence type="ECO:0000313" key="11">
    <source>
        <dbReference type="Proteomes" id="UP000645610"/>
    </source>
</evidence>
<protein>
    <recommendedName>
        <fullName evidence="8">Regulator of SigK</fullName>
    </recommendedName>
    <alternativeName>
        <fullName evidence="7">Sigma-K anti-sigma factor RskA</fullName>
    </alternativeName>
</protein>
<dbReference type="InterPro" id="IPR018764">
    <property type="entry name" value="RskA_C"/>
</dbReference>
<evidence type="ECO:0000256" key="5">
    <source>
        <dbReference type="ARBA" id="ARBA00022989"/>
    </source>
</evidence>
<keyword evidence="5" id="KW-1133">Transmembrane helix</keyword>
<evidence type="ECO:0000256" key="7">
    <source>
        <dbReference type="ARBA" id="ARBA00029829"/>
    </source>
</evidence>
<reference evidence="10 11" key="1">
    <citation type="submission" date="2020-11" db="EMBL/GenBank/DDBJ databases">
        <authorList>
            <person name="Kim M.K."/>
        </authorList>
    </citation>
    <scope>NUCLEOTIDE SEQUENCE [LARGE SCALE GENOMIC DNA]</scope>
    <source>
        <strain evidence="10 11">BT439</strain>
    </source>
</reference>
<dbReference type="Gene3D" id="1.10.10.1320">
    <property type="entry name" value="Anti-sigma factor, zinc-finger domain"/>
    <property type="match status" value="1"/>
</dbReference>
<comment type="subcellular location">
    <subcellularLocation>
        <location evidence="2">Cell membrane</location>
    </subcellularLocation>
    <subcellularLocation>
        <location evidence="1">Membrane</location>
        <topology evidence="1">Single-pass membrane protein</topology>
    </subcellularLocation>
</comment>
<keyword evidence="11" id="KW-1185">Reference proteome</keyword>
<dbReference type="AlphaFoldDB" id="A0A931BII5"/>
<dbReference type="PANTHER" id="PTHR37461:SF1">
    <property type="entry name" value="ANTI-SIGMA-K FACTOR RSKA"/>
    <property type="match status" value="1"/>
</dbReference>
<dbReference type="GO" id="GO:0016989">
    <property type="term" value="F:sigma factor antagonist activity"/>
    <property type="evidence" value="ECO:0007669"/>
    <property type="project" value="TreeGrafter"/>
</dbReference>
<keyword evidence="4" id="KW-0812">Transmembrane</keyword>
<keyword evidence="6" id="KW-0472">Membrane</keyword>
<dbReference type="PANTHER" id="PTHR37461">
    <property type="entry name" value="ANTI-SIGMA-K FACTOR RSKA"/>
    <property type="match status" value="1"/>
</dbReference>
<evidence type="ECO:0000256" key="8">
    <source>
        <dbReference type="ARBA" id="ARBA00030803"/>
    </source>
</evidence>
<dbReference type="GO" id="GO:0006417">
    <property type="term" value="P:regulation of translation"/>
    <property type="evidence" value="ECO:0007669"/>
    <property type="project" value="TreeGrafter"/>
</dbReference>
<feature type="domain" description="Anti-sigma K factor RskA C-terminal" evidence="9">
    <location>
        <begin position="132"/>
        <end position="296"/>
    </location>
</feature>
<keyword evidence="3" id="KW-1003">Cell membrane</keyword>
<dbReference type="InterPro" id="IPR041916">
    <property type="entry name" value="Anti_sigma_zinc_sf"/>
</dbReference>
<evidence type="ECO:0000313" key="10">
    <source>
        <dbReference type="EMBL" id="MBF9140110.1"/>
    </source>
</evidence>
<name>A0A931BII5_9BACT</name>
<accession>A0A931BII5</accession>
<dbReference type="InterPro" id="IPR051474">
    <property type="entry name" value="Anti-sigma-K/W_factor"/>
</dbReference>
<evidence type="ECO:0000259" key="9">
    <source>
        <dbReference type="Pfam" id="PF10099"/>
    </source>
</evidence>
<evidence type="ECO:0000256" key="6">
    <source>
        <dbReference type="ARBA" id="ARBA00023136"/>
    </source>
</evidence>
<dbReference type="RefSeq" id="WP_196284484.1">
    <property type="nucleotide sequence ID" value="NZ_JADQDP010000001.1"/>
</dbReference>
<evidence type="ECO:0000256" key="1">
    <source>
        <dbReference type="ARBA" id="ARBA00004167"/>
    </source>
</evidence>